<name>A0A0H3A8J7_NITV4</name>
<dbReference type="InterPro" id="IPR055259">
    <property type="entry name" value="YkvP/CgeB_Glyco_trans-like"/>
</dbReference>
<accession>A0A0H3A8J7</accession>
<evidence type="ECO:0000313" key="3">
    <source>
        <dbReference type="Proteomes" id="UP000009173"/>
    </source>
</evidence>
<dbReference type="Proteomes" id="UP000009173">
    <property type="component" value="Chromosome"/>
</dbReference>
<evidence type="ECO:0000313" key="2">
    <source>
        <dbReference type="EMBL" id="ABM28631.1"/>
    </source>
</evidence>
<proteinExistence type="predicted"/>
<organism evidence="2 3">
    <name type="scientific">Nitratidesulfovibrio vulgaris (strain DP4)</name>
    <name type="common">Desulfovibrio vulgaris</name>
    <dbReference type="NCBI Taxonomy" id="391774"/>
    <lineage>
        <taxon>Bacteria</taxon>
        <taxon>Pseudomonadati</taxon>
        <taxon>Thermodesulfobacteriota</taxon>
        <taxon>Desulfovibrionia</taxon>
        <taxon>Desulfovibrionales</taxon>
        <taxon>Desulfovibrionaceae</taxon>
        <taxon>Nitratidesulfovibrio</taxon>
    </lineage>
</organism>
<dbReference type="SUPFAM" id="SSF53756">
    <property type="entry name" value="UDP-Glycosyltransferase/glycogen phosphorylase"/>
    <property type="match status" value="1"/>
</dbReference>
<dbReference type="RefSeq" id="WP_011792373.1">
    <property type="nucleotide sequence ID" value="NC_008751.1"/>
</dbReference>
<feature type="domain" description="Spore protein YkvP/CgeB glycosyl transferase-like" evidence="1">
    <location>
        <begin position="217"/>
        <end position="362"/>
    </location>
</feature>
<gene>
    <name evidence="2" type="ordered locus">Dvul_1614</name>
</gene>
<dbReference type="KEGG" id="dvl:Dvul_1614"/>
<dbReference type="AlphaFoldDB" id="A0A0H3A8J7"/>
<protein>
    <recommendedName>
        <fullName evidence="1">Spore protein YkvP/CgeB glycosyl transferase-like domain-containing protein</fullName>
    </recommendedName>
</protein>
<dbReference type="EMBL" id="CP000527">
    <property type="protein sequence ID" value="ABM28631.1"/>
    <property type="molecule type" value="Genomic_DNA"/>
</dbReference>
<dbReference type="HOGENOM" id="CLU_032039_0_0_7"/>
<dbReference type="Pfam" id="PF13524">
    <property type="entry name" value="Glyco_trans_1_2"/>
    <property type="match status" value="1"/>
</dbReference>
<sequence>MSETTGVTAHAGPTTSGGAATGPLRVLVVLPMYGGSLPIGRYCADALRDLGHTVETFEAPAFHGAFNALKGLRVTADRLEHLETGFLQVVSQAILAKVETFEPDLVLCLAQAPLSRQALRRLRRDGVATAMWFVEDFRVFTYWRAFAPFYDFFAVIQREPLLDELAAIGVENAIYLPLAALPAFHRPMELSPVERHRYGADVAFLGAGYPNRRVAFRRLTHLDFRIWGTEWDGDAVLARHVQMNGGRVSPEDAVKIYNATRINLNLHSSVQAQTLVTGGDFVNPRTFELASIGAFQLVDRRGLMDELFTDDELATFGDMDELVALIERFLADSDERAAFAARGQARVLRDHTYQQRMTTLLDFIAARRPGWPPRRQDVGFPADMPEGLRAELGGLLQRLGLPHDAAFGDVITRLRQQTGELDVLETSLLFLDEWRKQYAAKG</sequence>
<evidence type="ECO:0000259" key="1">
    <source>
        <dbReference type="Pfam" id="PF13524"/>
    </source>
</evidence>
<reference evidence="3" key="1">
    <citation type="journal article" date="2009" name="Environ. Microbiol.">
        <title>Contribution of mobile genetic elements to Desulfovibrio vulgaris genome plasticity.</title>
        <authorList>
            <person name="Walker C.B."/>
            <person name="Stolyar S."/>
            <person name="Chivian D."/>
            <person name="Pinel N."/>
            <person name="Gabster J.A."/>
            <person name="Dehal P.S."/>
            <person name="He Z."/>
            <person name="Yang Z.K."/>
            <person name="Yen H.C."/>
            <person name="Zhou J."/>
            <person name="Wall J.D."/>
            <person name="Hazen T.C."/>
            <person name="Arkin A.P."/>
            <person name="Stahl D.A."/>
        </authorList>
    </citation>
    <scope>NUCLEOTIDE SEQUENCE [LARGE SCALE GENOMIC DNA]</scope>
    <source>
        <strain evidence="3">DP4</strain>
    </source>
</reference>